<name>A0AAN8WNH2_HALRR</name>
<keyword evidence="9" id="KW-1185">Reference proteome</keyword>
<proteinExistence type="inferred from homology"/>
<protein>
    <submittedName>
        <fullName evidence="8">Uncharacterized protein</fullName>
    </submittedName>
</protein>
<accession>A0AAN8WNH2</accession>
<keyword evidence="3" id="KW-0812">Transmembrane</keyword>
<dbReference type="GO" id="GO:0016020">
    <property type="term" value="C:membrane"/>
    <property type="evidence" value="ECO:0007669"/>
    <property type="project" value="UniProtKB-SubCell"/>
</dbReference>
<comment type="similarity">
    <text evidence="2">Belongs to the IFI6/IFI27 family.</text>
</comment>
<dbReference type="InterPro" id="IPR038213">
    <property type="entry name" value="IFI6/IFI27-like_sf"/>
</dbReference>
<evidence type="ECO:0000313" key="8">
    <source>
        <dbReference type="EMBL" id="KAK7069301.1"/>
    </source>
</evidence>
<sequence>MEHNLLLRLLLFALLCGIGVSGHCSPDPNTQQTFGSQNINRSKAPSDGSPKKTDPNSNKDDCEKSLETMMWVGVGAAVGGTGLIVAAPFALAGLGFTSTGVAAGSWAASMMSSAAVTNGGGVVAGGIVATLQSAGMAGIGAAGSVTLGAGGAAAGGGVAYGWLSLYEDGDEKDTNPLNNGNGNDGNDGGNDADSQKGDKKDAQDNHPKPKQYHDNSNLK</sequence>
<reference evidence="8 9" key="1">
    <citation type="submission" date="2023-11" db="EMBL/GenBank/DDBJ databases">
        <title>Halocaridina rubra genome assembly.</title>
        <authorList>
            <person name="Smith C."/>
        </authorList>
    </citation>
    <scope>NUCLEOTIDE SEQUENCE [LARGE SCALE GENOMIC DNA]</scope>
    <source>
        <strain evidence="8">EP-1</strain>
        <tissue evidence="8">Whole</tissue>
    </source>
</reference>
<evidence type="ECO:0000256" key="2">
    <source>
        <dbReference type="ARBA" id="ARBA00007262"/>
    </source>
</evidence>
<comment type="subcellular location">
    <subcellularLocation>
        <location evidence="1">Membrane</location>
        <topology evidence="1">Multi-pass membrane protein</topology>
    </subcellularLocation>
</comment>
<dbReference type="Gene3D" id="6.10.110.10">
    <property type="match status" value="1"/>
</dbReference>
<comment type="caution">
    <text evidence="8">The sequence shown here is derived from an EMBL/GenBank/DDBJ whole genome shotgun (WGS) entry which is preliminary data.</text>
</comment>
<evidence type="ECO:0000256" key="3">
    <source>
        <dbReference type="ARBA" id="ARBA00022692"/>
    </source>
</evidence>
<feature type="compositionally biased region" description="Polar residues" evidence="6">
    <location>
        <begin position="29"/>
        <end position="43"/>
    </location>
</feature>
<dbReference type="PANTHER" id="PTHR16932">
    <property type="entry name" value="INTERFERON ALPHA-INDUCIBLE PROTEIN 27"/>
    <property type="match status" value="1"/>
</dbReference>
<evidence type="ECO:0000256" key="6">
    <source>
        <dbReference type="SAM" id="MobiDB-lite"/>
    </source>
</evidence>
<feature type="compositionally biased region" description="Basic and acidic residues" evidence="6">
    <location>
        <begin position="193"/>
        <end position="213"/>
    </location>
</feature>
<dbReference type="EMBL" id="JAXCGZ010016986">
    <property type="protein sequence ID" value="KAK7069301.1"/>
    <property type="molecule type" value="Genomic_DNA"/>
</dbReference>
<keyword evidence="5" id="KW-0472">Membrane</keyword>
<evidence type="ECO:0000256" key="1">
    <source>
        <dbReference type="ARBA" id="ARBA00004141"/>
    </source>
</evidence>
<keyword evidence="4" id="KW-1133">Transmembrane helix</keyword>
<feature type="compositionally biased region" description="Basic and acidic residues" evidence="6">
    <location>
        <begin position="49"/>
        <end position="61"/>
    </location>
</feature>
<feature type="region of interest" description="Disordered" evidence="6">
    <location>
        <begin position="29"/>
        <end position="61"/>
    </location>
</feature>
<evidence type="ECO:0000256" key="4">
    <source>
        <dbReference type="ARBA" id="ARBA00022989"/>
    </source>
</evidence>
<dbReference type="PANTHER" id="PTHR16932:SF18">
    <property type="entry name" value="INTERFERON, ALPHA-INDUCIBLE PROTEIN 27-LIKE 2"/>
    <property type="match status" value="1"/>
</dbReference>
<feature type="signal peptide" evidence="7">
    <location>
        <begin position="1"/>
        <end position="22"/>
    </location>
</feature>
<dbReference type="InterPro" id="IPR009311">
    <property type="entry name" value="IFI6/IFI27-like"/>
</dbReference>
<gene>
    <name evidence="8" type="ORF">SK128_012741</name>
</gene>
<evidence type="ECO:0000256" key="7">
    <source>
        <dbReference type="SAM" id="SignalP"/>
    </source>
</evidence>
<feature type="region of interest" description="Disordered" evidence="6">
    <location>
        <begin position="170"/>
        <end position="219"/>
    </location>
</feature>
<dbReference type="AlphaFoldDB" id="A0AAN8WNH2"/>
<feature type="chain" id="PRO_5042887369" evidence="7">
    <location>
        <begin position="23"/>
        <end position="219"/>
    </location>
</feature>
<dbReference type="Pfam" id="PF06140">
    <property type="entry name" value="Ifi-6-16"/>
    <property type="match status" value="1"/>
</dbReference>
<evidence type="ECO:0000256" key="5">
    <source>
        <dbReference type="ARBA" id="ARBA00023136"/>
    </source>
</evidence>
<evidence type="ECO:0000313" key="9">
    <source>
        <dbReference type="Proteomes" id="UP001381693"/>
    </source>
</evidence>
<dbReference type="Proteomes" id="UP001381693">
    <property type="component" value="Unassembled WGS sequence"/>
</dbReference>
<keyword evidence="7" id="KW-0732">Signal</keyword>
<organism evidence="8 9">
    <name type="scientific">Halocaridina rubra</name>
    <name type="common">Hawaiian red shrimp</name>
    <dbReference type="NCBI Taxonomy" id="373956"/>
    <lineage>
        <taxon>Eukaryota</taxon>
        <taxon>Metazoa</taxon>
        <taxon>Ecdysozoa</taxon>
        <taxon>Arthropoda</taxon>
        <taxon>Crustacea</taxon>
        <taxon>Multicrustacea</taxon>
        <taxon>Malacostraca</taxon>
        <taxon>Eumalacostraca</taxon>
        <taxon>Eucarida</taxon>
        <taxon>Decapoda</taxon>
        <taxon>Pleocyemata</taxon>
        <taxon>Caridea</taxon>
        <taxon>Atyoidea</taxon>
        <taxon>Atyidae</taxon>
        <taxon>Halocaridina</taxon>
    </lineage>
</organism>